<reference evidence="7" key="1">
    <citation type="submission" date="2017-04" db="EMBL/GenBank/DDBJ databases">
        <authorList>
            <person name="Varghese N."/>
            <person name="Submissions S."/>
        </authorList>
    </citation>
    <scope>NUCLEOTIDE SEQUENCE [LARGE SCALE GENOMIC DNA]</scope>
    <source>
        <strain evidence="7">DSM 22618</strain>
    </source>
</reference>
<gene>
    <name evidence="6" type="ORF">SAMN02745746_00554</name>
</gene>
<keyword evidence="4 5" id="KW-0472">Membrane</keyword>
<keyword evidence="3 5" id="KW-1133">Transmembrane helix</keyword>
<evidence type="ECO:0000256" key="4">
    <source>
        <dbReference type="ARBA" id="ARBA00023136"/>
    </source>
</evidence>
<dbReference type="GO" id="GO:0015108">
    <property type="term" value="F:chloride transmembrane transporter activity"/>
    <property type="evidence" value="ECO:0007669"/>
    <property type="project" value="InterPro"/>
</dbReference>
<keyword evidence="2 5" id="KW-0812">Transmembrane</keyword>
<dbReference type="PANTHER" id="PTHR43427">
    <property type="entry name" value="CHLORIDE CHANNEL PROTEIN CLC-E"/>
    <property type="match status" value="1"/>
</dbReference>
<feature type="transmembrane region" description="Helical" evidence="5">
    <location>
        <begin position="20"/>
        <end position="41"/>
    </location>
</feature>
<evidence type="ECO:0000313" key="6">
    <source>
        <dbReference type="EMBL" id="SME98858.1"/>
    </source>
</evidence>
<dbReference type="Pfam" id="PF00654">
    <property type="entry name" value="Voltage_CLC"/>
    <property type="match status" value="1"/>
</dbReference>
<dbReference type="PANTHER" id="PTHR43427:SF12">
    <property type="entry name" value="CHLORIDE TRANSPORTER"/>
    <property type="match status" value="1"/>
</dbReference>
<evidence type="ECO:0000256" key="5">
    <source>
        <dbReference type="SAM" id="Phobius"/>
    </source>
</evidence>
<dbReference type="SUPFAM" id="SSF81340">
    <property type="entry name" value="Clc chloride channel"/>
    <property type="match status" value="1"/>
</dbReference>
<dbReference type="GO" id="GO:0016020">
    <property type="term" value="C:membrane"/>
    <property type="evidence" value="ECO:0007669"/>
    <property type="project" value="UniProtKB-SubCell"/>
</dbReference>
<feature type="transmembrane region" description="Helical" evidence="5">
    <location>
        <begin position="216"/>
        <end position="239"/>
    </location>
</feature>
<feature type="transmembrane region" description="Helical" evidence="5">
    <location>
        <begin position="378"/>
        <end position="397"/>
    </location>
</feature>
<comment type="subcellular location">
    <subcellularLocation>
        <location evidence="1">Membrane</location>
        <topology evidence="1">Multi-pass membrane protein</topology>
    </subcellularLocation>
</comment>
<feature type="transmembrane region" description="Helical" evidence="5">
    <location>
        <begin position="53"/>
        <end position="70"/>
    </location>
</feature>
<evidence type="ECO:0000256" key="2">
    <source>
        <dbReference type="ARBA" id="ARBA00022692"/>
    </source>
</evidence>
<name>A0A1Y6BA21_9NEIS</name>
<dbReference type="Proteomes" id="UP000192920">
    <property type="component" value="Unassembled WGS sequence"/>
</dbReference>
<dbReference type="AlphaFoldDB" id="A0A1Y6BA21"/>
<feature type="transmembrane region" description="Helical" evidence="5">
    <location>
        <begin position="337"/>
        <end position="358"/>
    </location>
</feature>
<feature type="transmembrane region" description="Helical" evidence="5">
    <location>
        <begin position="260"/>
        <end position="280"/>
    </location>
</feature>
<organism evidence="6 7">
    <name type="scientific">Pseudogulbenkiania subflava DSM 22618</name>
    <dbReference type="NCBI Taxonomy" id="1123014"/>
    <lineage>
        <taxon>Bacteria</taxon>
        <taxon>Pseudomonadati</taxon>
        <taxon>Pseudomonadota</taxon>
        <taxon>Betaproteobacteria</taxon>
        <taxon>Neisseriales</taxon>
        <taxon>Chromobacteriaceae</taxon>
        <taxon>Pseudogulbenkiania</taxon>
    </lineage>
</organism>
<sequence length="437" mass="46338">MKHTQRPEQIDLLPYLGKWLLLASAVAALAGSASALFLFALDWATASRVAQRWLIALLPLAGFGVGWLYLRFGQRVEAGNNLLIDEIHDPNRVIPLRMAPLVLGGTVLSHLFGASVGREGTAVQMGGALADQFTHLFKLRHEDRRIILMAGISAGFASVFGTPLAGAIFGLEVLAIGRLRYDAILPCMVAAIVADQVGLLWGVHHTHYAIPFIPPLSVWGLTATVIAGMLFGLTGKVFADLTHGLGGWIKQRIGYAPLRPLLGGIVIAAAAYLLGADRYLGLGVPTIVSAFQQPLAPYDFAAKMAFTIVSLGSGFKGGEVTPLFYIGATLGNALAPLLGMPLPLLAGIGFVAVFAGAANTPIASTLMAIELFGPQVGVYAGMACVVSYLFSGHTGIYRSQRIGHAKHRDTPEGIKLGELSAYRKEQLPRSATEQTKP</sequence>
<proteinExistence type="predicted"/>
<keyword evidence="7" id="KW-1185">Reference proteome</keyword>
<dbReference type="EMBL" id="FXAG01000002">
    <property type="protein sequence ID" value="SME98858.1"/>
    <property type="molecule type" value="Genomic_DNA"/>
</dbReference>
<dbReference type="InterPro" id="IPR050368">
    <property type="entry name" value="ClC-type_chloride_channel"/>
</dbReference>
<dbReference type="PRINTS" id="PR00762">
    <property type="entry name" value="CLCHANNEL"/>
</dbReference>
<feature type="transmembrane region" description="Helical" evidence="5">
    <location>
        <begin position="146"/>
        <end position="171"/>
    </location>
</feature>
<accession>A0A1Y6BA21</accession>
<evidence type="ECO:0000256" key="3">
    <source>
        <dbReference type="ARBA" id="ARBA00022989"/>
    </source>
</evidence>
<dbReference type="CDD" id="cd03682">
    <property type="entry name" value="ClC_sycA_like"/>
    <property type="match status" value="1"/>
</dbReference>
<evidence type="ECO:0000313" key="7">
    <source>
        <dbReference type="Proteomes" id="UP000192920"/>
    </source>
</evidence>
<dbReference type="Gene3D" id="1.10.3080.10">
    <property type="entry name" value="Clc chloride channel"/>
    <property type="match status" value="1"/>
</dbReference>
<feature type="transmembrane region" description="Helical" evidence="5">
    <location>
        <begin position="183"/>
        <end position="204"/>
    </location>
</feature>
<evidence type="ECO:0000256" key="1">
    <source>
        <dbReference type="ARBA" id="ARBA00004141"/>
    </source>
</evidence>
<protein>
    <submittedName>
        <fullName evidence="6">H+/Cl-antiporter ClcA</fullName>
    </submittedName>
</protein>
<dbReference type="InterPro" id="IPR001807">
    <property type="entry name" value="ClC"/>
</dbReference>
<dbReference type="InterPro" id="IPR014743">
    <property type="entry name" value="Cl-channel_core"/>
</dbReference>
<dbReference type="RefSeq" id="WP_085274911.1">
    <property type="nucleotide sequence ID" value="NZ_FXAG01000002.1"/>
</dbReference>